<comment type="caution">
    <text evidence="1">The sequence shown here is derived from an EMBL/GenBank/DDBJ whole genome shotgun (WGS) entry which is preliminary data.</text>
</comment>
<name>A0A7J3ZK95_9CREN</name>
<dbReference type="AlphaFoldDB" id="A0A7J3ZK95"/>
<organism evidence="1">
    <name type="scientific">Fervidicoccus fontis</name>
    <dbReference type="NCBI Taxonomy" id="683846"/>
    <lineage>
        <taxon>Archaea</taxon>
        <taxon>Thermoproteota</taxon>
        <taxon>Thermoprotei</taxon>
        <taxon>Fervidicoccales</taxon>
        <taxon>Fervidicoccaceae</taxon>
        <taxon>Fervidicoccus</taxon>
    </lineage>
</organism>
<gene>
    <name evidence="1" type="ORF">ENM78_03455</name>
</gene>
<proteinExistence type="predicted"/>
<reference evidence="1" key="1">
    <citation type="journal article" date="2020" name="mSystems">
        <title>Genome- and Community-Level Interaction Insights into Carbon Utilization and Element Cycling Functions of Hydrothermarchaeota in Hydrothermal Sediment.</title>
        <authorList>
            <person name="Zhou Z."/>
            <person name="Liu Y."/>
            <person name="Xu W."/>
            <person name="Pan J."/>
            <person name="Luo Z.H."/>
            <person name="Li M."/>
        </authorList>
    </citation>
    <scope>NUCLEOTIDE SEQUENCE [LARGE SCALE GENOMIC DNA]</scope>
    <source>
        <strain evidence="1">SpSt-1116</strain>
    </source>
</reference>
<protein>
    <recommendedName>
        <fullName evidence="2">Type III-B CRISPR module-associated protein Cmr3</fullName>
    </recommendedName>
</protein>
<evidence type="ECO:0008006" key="2">
    <source>
        <dbReference type="Google" id="ProtNLM"/>
    </source>
</evidence>
<dbReference type="EMBL" id="DRZC01000048">
    <property type="protein sequence ID" value="HHQ80497.1"/>
    <property type="molecule type" value="Genomic_DNA"/>
</dbReference>
<evidence type="ECO:0000313" key="1">
    <source>
        <dbReference type="EMBL" id="HHQ80497.1"/>
    </source>
</evidence>
<accession>A0A7J3ZK95</accession>
<sequence>MWISFKPITPLVLRAPSPLEPGIHGPGVGRGHISYPMPSTLAGALAFVAWSSGARQEAFTTEDYDDTRGCLAKLLGSSFMLRVGLVRVEGRTRAYIGTGAFPETSRLLDLLAGLARSWQKSGGSVAAGLLVRELLKRASESAWRPPSVARTGIALNRSRKSVVEGMLYTNVEIDYRGSSILVYAYVSETTGPGTRHLVKLGGEGGIALLEIPASNPPEPFCELACKAGDSVNALMLISPALLDGGLHEGAAVISSDALATSMAERLLSGYACAGYSKVVAIPKGELEPLVTLPGWSLASNRPRAPMQLVPAGLVLVTESESRCVAEIVRRGVGLHSDLGWGTVVAAGVKE</sequence>